<dbReference type="EMBL" id="CP061738">
    <property type="protein sequence ID" value="QOD38773.1"/>
    <property type="molecule type" value="Genomic_DNA"/>
</dbReference>
<dbReference type="PANTHER" id="PTHR30349">
    <property type="entry name" value="PHAGE INTEGRASE-RELATED"/>
    <property type="match status" value="1"/>
</dbReference>
<dbReference type="PANTHER" id="PTHR30349:SF81">
    <property type="entry name" value="TYROSINE RECOMBINASE XERC"/>
    <property type="match status" value="1"/>
</dbReference>
<evidence type="ECO:0000313" key="8">
    <source>
        <dbReference type="EMBL" id="QOD38773.1"/>
    </source>
</evidence>
<dbReference type="GO" id="GO:0015074">
    <property type="term" value="P:DNA integration"/>
    <property type="evidence" value="ECO:0007669"/>
    <property type="project" value="UniProtKB-KW"/>
</dbReference>
<dbReference type="Proteomes" id="UP000516514">
    <property type="component" value="Chromosome"/>
</dbReference>
<dbReference type="Pfam" id="PF02899">
    <property type="entry name" value="Phage_int_SAM_1"/>
    <property type="match status" value="1"/>
</dbReference>
<dbReference type="GO" id="GO:0006310">
    <property type="term" value="P:DNA recombination"/>
    <property type="evidence" value="ECO:0007669"/>
    <property type="project" value="UniProtKB-KW"/>
</dbReference>
<evidence type="ECO:0000256" key="4">
    <source>
        <dbReference type="ARBA" id="ARBA00023172"/>
    </source>
</evidence>
<feature type="domain" description="Tyr recombinase" evidence="6">
    <location>
        <begin position="120"/>
        <end position="317"/>
    </location>
</feature>
<evidence type="ECO:0000313" key="9">
    <source>
        <dbReference type="Proteomes" id="UP000516514"/>
    </source>
</evidence>
<keyword evidence="2" id="KW-0229">DNA integration</keyword>
<dbReference type="InterPro" id="IPR050090">
    <property type="entry name" value="Tyrosine_recombinase_XerCD"/>
</dbReference>
<dbReference type="Pfam" id="PF00589">
    <property type="entry name" value="Phage_integrase"/>
    <property type="match status" value="1"/>
</dbReference>
<reference evidence="8 9" key="1">
    <citation type="submission" date="2020-09" db="EMBL/GenBank/DDBJ databases">
        <title>An Earliest Endosymbiont, Wolbachia massiliensis sp. nov., Strain PL13 From the Bed Bug (Cimex hemipterius), Type strain of a New supergroup T.</title>
        <authorList>
            <person name="Laidoudi Y."/>
            <person name="Levasseur A."/>
            <person name="Medkour H."/>
            <person name="Maaloum M."/>
            <person name="BenKhedher M."/>
            <person name="Sambou M."/>
            <person name="Bassene H."/>
            <person name="Davoust B."/>
            <person name="Fenollar F."/>
            <person name="Raoult D."/>
            <person name="Mediannikov O."/>
        </authorList>
    </citation>
    <scope>NUCLEOTIDE SEQUENCE [LARGE SCALE GENOMIC DNA]</scope>
    <source>
        <strain evidence="8 9">PL13</strain>
    </source>
</reference>
<dbReference type="GO" id="GO:0007059">
    <property type="term" value="P:chromosome segregation"/>
    <property type="evidence" value="ECO:0007669"/>
    <property type="project" value="UniProtKB-KW"/>
</dbReference>
<evidence type="ECO:0000256" key="5">
    <source>
        <dbReference type="PROSITE-ProRule" id="PRU01248"/>
    </source>
</evidence>
<dbReference type="InterPro" id="IPR011010">
    <property type="entry name" value="DNA_brk_join_enz"/>
</dbReference>
<keyword evidence="3 5" id="KW-0238">DNA-binding</keyword>
<dbReference type="KEGG" id="wms:ID128_02970"/>
<dbReference type="AlphaFoldDB" id="A0A7M3U2Y8"/>
<sequence length="328" mass="37223">MKNKQLQDKKENLYIAYYIDALVSEKSATQNTLESYCSDLHQLEGFLLESGTTLVGASKTNIKDYVKFLCTQKKYKSSSISRKISAVKNFYKCLINDGIIDFNPAPTNDDELKNPKVSRPLPRYLSVKEMLLLMETIRKSASESSKEINNRRLCAILDILYSSGMRISELINMKLCEVSHLVNSNDKECYVIIKGKSGKERQILFNEQALQSLRNYLSIRGNLISDGKESSWLFPGNKPNRPITRQRIGQLIKELARKCNIDEKKISPHVIRHSFANHLLDSGASIVLIQKVLGHTSLSTTQIYTHIANKKLKDKLADSHPVTQMVNN</sequence>
<dbReference type="InterPro" id="IPR044068">
    <property type="entry name" value="CB"/>
</dbReference>
<dbReference type="Gene3D" id="1.10.443.10">
    <property type="entry name" value="Intergrase catalytic core"/>
    <property type="match status" value="1"/>
</dbReference>
<protein>
    <submittedName>
        <fullName evidence="8">Tyrosine-type recombinase/integrase</fullName>
    </submittedName>
</protein>
<dbReference type="GO" id="GO:0003677">
    <property type="term" value="F:DNA binding"/>
    <property type="evidence" value="ECO:0007669"/>
    <property type="project" value="UniProtKB-UniRule"/>
</dbReference>
<accession>A0A7M3U2Y8</accession>
<dbReference type="PROSITE" id="PS51898">
    <property type="entry name" value="TYR_RECOMBINASE"/>
    <property type="match status" value="1"/>
</dbReference>
<evidence type="ECO:0000256" key="2">
    <source>
        <dbReference type="ARBA" id="ARBA00022908"/>
    </source>
</evidence>
<keyword evidence="9" id="KW-1185">Reference proteome</keyword>
<dbReference type="InterPro" id="IPR010998">
    <property type="entry name" value="Integrase_recombinase_N"/>
</dbReference>
<gene>
    <name evidence="8" type="ORF">ID128_02970</name>
</gene>
<organism evidence="8 9">
    <name type="scientific">Candidatus Wolbachia massiliensis</name>
    <dbReference type="NCBI Taxonomy" id="1845000"/>
    <lineage>
        <taxon>Bacteria</taxon>
        <taxon>Pseudomonadati</taxon>
        <taxon>Pseudomonadota</taxon>
        <taxon>Alphaproteobacteria</taxon>
        <taxon>Rickettsiales</taxon>
        <taxon>Anaplasmataceae</taxon>
        <taxon>Wolbachieae</taxon>
        <taxon>Wolbachia</taxon>
    </lineage>
</organism>
<dbReference type="Gene3D" id="1.10.150.130">
    <property type="match status" value="1"/>
</dbReference>
<dbReference type="InterPro" id="IPR002104">
    <property type="entry name" value="Integrase_catalytic"/>
</dbReference>
<evidence type="ECO:0000259" key="6">
    <source>
        <dbReference type="PROSITE" id="PS51898"/>
    </source>
</evidence>
<keyword evidence="4" id="KW-0233">DNA recombination</keyword>
<evidence type="ECO:0000259" key="7">
    <source>
        <dbReference type="PROSITE" id="PS51900"/>
    </source>
</evidence>
<dbReference type="PROSITE" id="PS51900">
    <property type="entry name" value="CB"/>
    <property type="match status" value="1"/>
</dbReference>
<keyword evidence="1" id="KW-0159">Chromosome partition</keyword>
<name>A0A7M3U2Y8_9RICK</name>
<dbReference type="InterPro" id="IPR004107">
    <property type="entry name" value="Integrase_SAM-like_N"/>
</dbReference>
<evidence type="ECO:0000256" key="3">
    <source>
        <dbReference type="ARBA" id="ARBA00023125"/>
    </source>
</evidence>
<dbReference type="SUPFAM" id="SSF56349">
    <property type="entry name" value="DNA breaking-rejoining enzymes"/>
    <property type="match status" value="1"/>
</dbReference>
<proteinExistence type="predicted"/>
<dbReference type="RefSeq" id="WP_191111521.1">
    <property type="nucleotide sequence ID" value="NZ_CP061738.1"/>
</dbReference>
<feature type="domain" description="Core-binding (CB)" evidence="7">
    <location>
        <begin position="9"/>
        <end position="95"/>
    </location>
</feature>
<dbReference type="InterPro" id="IPR013762">
    <property type="entry name" value="Integrase-like_cat_sf"/>
</dbReference>
<evidence type="ECO:0000256" key="1">
    <source>
        <dbReference type="ARBA" id="ARBA00022829"/>
    </source>
</evidence>